<evidence type="ECO:0000259" key="2">
    <source>
        <dbReference type="SMART" id="SM00858"/>
    </source>
</evidence>
<keyword evidence="4" id="KW-1185">Reference proteome</keyword>
<gene>
    <name evidence="3" type="ORF">GCM10023215_63160</name>
</gene>
<dbReference type="Proteomes" id="UP001500325">
    <property type="component" value="Unassembled WGS sequence"/>
</dbReference>
<feature type="region of interest" description="Disordered" evidence="1">
    <location>
        <begin position="1"/>
        <end position="35"/>
    </location>
</feature>
<accession>A0ABP8XNM3</accession>
<evidence type="ECO:0000313" key="4">
    <source>
        <dbReference type="Proteomes" id="UP001500325"/>
    </source>
</evidence>
<dbReference type="InterPro" id="IPR013974">
    <property type="entry name" value="SAF"/>
</dbReference>
<evidence type="ECO:0000313" key="3">
    <source>
        <dbReference type="EMBL" id="GAA4711959.1"/>
    </source>
</evidence>
<dbReference type="EMBL" id="BAABIC010000033">
    <property type="protein sequence ID" value="GAA4711959.1"/>
    <property type="molecule type" value="Genomic_DNA"/>
</dbReference>
<dbReference type="Pfam" id="PF08666">
    <property type="entry name" value="SAF"/>
    <property type="match status" value="1"/>
</dbReference>
<protein>
    <recommendedName>
        <fullName evidence="2">SAF domain-containing protein</fullName>
    </recommendedName>
</protein>
<comment type="caution">
    <text evidence="3">The sequence shown here is derived from an EMBL/GenBank/DDBJ whole genome shotgun (WGS) entry which is preliminary data.</text>
</comment>
<proteinExistence type="predicted"/>
<sequence>MRSRPSVAGMAERRARPARSGTPEGSPRRPTEPSGPFGAVAAFLGRASWRRAVLVRRCVAGVLVAVAAVLALSPGAGGDTAEVVVAARDLPPGSVVAAADLTVVTWPAELVPAGVVGVAAAEGRVLAGALRAGEPLTDLRLAGAALAAAATGLPDAAAVPVRLADPDVAALLTPGVRVDVVAAAPEGGEPTVLADSAVVLTVLEPGGTSAGTSARGRSALVALPRDLATRVAAASLSDQVAVTLR</sequence>
<evidence type="ECO:0000256" key="1">
    <source>
        <dbReference type="SAM" id="MobiDB-lite"/>
    </source>
</evidence>
<organism evidence="3 4">
    <name type="scientific">Pseudonocardia yuanmonensis</name>
    <dbReference type="NCBI Taxonomy" id="1095914"/>
    <lineage>
        <taxon>Bacteria</taxon>
        <taxon>Bacillati</taxon>
        <taxon>Actinomycetota</taxon>
        <taxon>Actinomycetes</taxon>
        <taxon>Pseudonocardiales</taxon>
        <taxon>Pseudonocardiaceae</taxon>
        <taxon>Pseudonocardia</taxon>
    </lineage>
</organism>
<feature type="domain" description="SAF" evidence="2">
    <location>
        <begin position="81"/>
        <end position="142"/>
    </location>
</feature>
<dbReference type="SMART" id="SM00858">
    <property type="entry name" value="SAF"/>
    <property type="match status" value="1"/>
</dbReference>
<reference evidence="4" key="1">
    <citation type="journal article" date="2019" name="Int. J. Syst. Evol. Microbiol.">
        <title>The Global Catalogue of Microorganisms (GCM) 10K type strain sequencing project: providing services to taxonomists for standard genome sequencing and annotation.</title>
        <authorList>
            <consortium name="The Broad Institute Genomics Platform"/>
            <consortium name="The Broad Institute Genome Sequencing Center for Infectious Disease"/>
            <person name="Wu L."/>
            <person name="Ma J."/>
        </authorList>
    </citation>
    <scope>NUCLEOTIDE SEQUENCE [LARGE SCALE GENOMIC DNA]</scope>
    <source>
        <strain evidence="4">JCM 18055</strain>
    </source>
</reference>
<name>A0ABP8XNM3_9PSEU</name>
<dbReference type="CDD" id="cd11614">
    <property type="entry name" value="SAF_CpaB_FlgA_like"/>
    <property type="match status" value="1"/>
</dbReference>